<dbReference type="EMBL" id="GBRH01281841">
    <property type="protein sequence ID" value="JAD16054.1"/>
    <property type="molecule type" value="Transcribed_RNA"/>
</dbReference>
<feature type="compositionally biased region" description="Basic residues" evidence="1">
    <location>
        <begin position="125"/>
        <end position="139"/>
    </location>
</feature>
<feature type="region of interest" description="Disordered" evidence="1">
    <location>
        <begin position="79"/>
        <end position="146"/>
    </location>
</feature>
<proteinExistence type="predicted"/>
<feature type="compositionally biased region" description="Basic and acidic residues" evidence="1">
    <location>
        <begin position="93"/>
        <end position="105"/>
    </location>
</feature>
<dbReference type="AlphaFoldDB" id="A0A0A8XQD3"/>
<accession>A0A0A8XQD3</accession>
<evidence type="ECO:0000313" key="2">
    <source>
        <dbReference type="EMBL" id="JAD16054.1"/>
    </source>
</evidence>
<feature type="compositionally biased region" description="Basic and acidic residues" evidence="1">
    <location>
        <begin position="42"/>
        <end position="55"/>
    </location>
</feature>
<evidence type="ECO:0000256" key="1">
    <source>
        <dbReference type="SAM" id="MobiDB-lite"/>
    </source>
</evidence>
<name>A0A0A8XQD3_ARUDO</name>
<reference evidence="2" key="1">
    <citation type="submission" date="2014-09" db="EMBL/GenBank/DDBJ databases">
        <authorList>
            <person name="Magalhaes I.L.F."/>
            <person name="Oliveira U."/>
            <person name="Santos F.R."/>
            <person name="Vidigal T.H.D.A."/>
            <person name="Brescovit A.D."/>
            <person name="Santos A.J."/>
        </authorList>
    </citation>
    <scope>NUCLEOTIDE SEQUENCE</scope>
    <source>
        <tissue evidence="2">Shoot tissue taken approximately 20 cm above the soil surface</tissue>
    </source>
</reference>
<sequence>MGRTRKHFFCLLSPILIHSPSSSSTHRRNKNQRGRTGTTAGAHERREAASAREVEELRDRACPSAALELVHVHIGGARARPCPRRLFPPSQAREADDRAELGVHGDRRRARAMAATSTGDSDRKTKARRGSHATARRGRVLPPRPPHAKLCVTASSRGDRHAGAHRDRHGDRWRRPRLPRRELLVAVPRQLLARCSSAMVLQPRLLRMTWWARSSFGIRAGLATAELSAVATFSLLSPPRR</sequence>
<feature type="region of interest" description="Disordered" evidence="1">
    <location>
        <begin position="20"/>
        <end position="55"/>
    </location>
</feature>
<reference evidence="2" key="2">
    <citation type="journal article" date="2015" name="Data Brief">
        <title>Shoot transcriptome of the giant reed, Arundo donax.</title>
        <authorList>
            <person name="Barrero R.A."/>
            <person name="Guerrero F.D."/>
            <person name="Moolhuijzen P."/>
            <person name="Goolsby J.A."/>
            <person name="Tidwell J."/>
            <person name="Bellgard S.E."/>
            <person name="Bellgard M.I."/>
        </authorList>
    </citation>
    <scope>NUCLEOTIDE SEQUENCE</scope>
    <source>
        <tissue evidence="2">Shoot tissue taken approximately 20 cm above the soil surface</tissue>
    </source>
</reference>
<protein>
    <submittedName>
        <fullName evidence="2">Uncharacterized protein</fullName>
    </submittedName>
</protein>
<organism evidence="2">
    <name type="scientific">Arundo donax</name>
    <name type="common">Giant reed</name>
    <name type="synonym">Donax arundinaceus</name>
    <dbReference type="NCBI Taxonomy" id="35708"/>
    <lineage>
        <taxon>Eukaryota</taxon>
        <taxon>Viridiplantae</taxon>
        <taxon>Streptophyta</taxon>
        <taxon>Embryophyta</taxon>
        <taxon>Tracheophyta</taxon>
        <taxon>Spermatophyta</taxon>
        <taxon>Magnoliopsida</taxon>
        <taxon>Liliopsida</taxon>
        <taxon>Poales</taxon>
        <taxon>Poaceae</taxon>
        <taxon>PACMAD clade</taxon>
        <taxon>Arundinoideae</taxon>
        <taxon>Arundineae</taxon>
        <taxon>Arundo</taxon>
    </lineage>
</organism>